<dbReference type="Gene3D" id="3.40.50.12780">
    <property type="entry name" value="N-terminal domain of ligase-like"/>
    <property type="match status" value="1"/>
</dbReference>
<proteinExistence type="predicted"/>
<keyword evidence="2" id="KW-1185">Reference proteome</keyword>
<dbReference type="PANTHER" id="PTHR43845:SF1">
    <property type="entry name" value="BLR5969 PROTEIN"/>
    <property type="match status" value="1"/>
</dbReference>
<dbReference type="EMBL" id="PQXK01000153">
    <property type="protein sequence ID" value="TGO35596.1"/>
    <property type="molecule type" value="Genomic_DNA"/>
</dbReference>
<dbReference type="PANTHER" id="PTHR43845">
    <property type="entry name" value="BLR5969 PROTEIN"/>
    <property type="match status" value="1"/>
</dbReference>
<dbReference type="Proteomes" id="UP000297814">
    <property type="component" value="Unassembled WGS sequence"/>
</dbReference>
<reference evidence="1 2" key="1">
    <citation type="submission" date="2017-12" db="EMBL/GenBank/DDBJ databases">
        <title>Comparative genomics of Botrytis spp.</title>
        <authorList>
            <person name="Valero-Jimenez C.A."/>
            <person name="Tapia P."/>
            <person name="Veloso J."/>
            <person name="Silva-Moreno E."/>
            <person name="Staats M."/>
            <person name="Valdes J.H."/>
            <person name="Van Kan J.A.L."/>
        </authorList>
    </citation>
    <scope>NUCLEOTIDE SEQUENCE [LARGE SCALE GENOMIC DNA]</scope>
    <source>
        <strain evidence="1 2">Bh0001</strain>
    </source>
</reference>
<organism evidence="1 2">
    <name type="scientific">Botrytis hyacinthi</name>
    <dbReference type="NCBI Taxonomy" id="278943"/>
    <lineage>
        <taxon>Eukaryota</taxon>
        <taxon>Fungi</taxon>
        <taxon>Dikarya</taxon>
        <taxon>Ascomycota</taxon>
        <taxon>Pezizomycotina</taxon>
        <taxon>Leotiomycetes</taxon>
        <taxon>Helotiales</taxon>
        <taxon>Sclerotiniaceae</taxon>
        <taxon>Botrytis</taxon>
    </lineage>
</organism>
<accession>A0A4Z1GF65</accession>
<evidence type="ECO:0000313" key="1">
    <source>
        <dbReference type="EMBL" id="TGO35596.1"/>
    </source>
</evidence>
<comment type="caution">
    <text evidence="1">The sequence shown here is derived from an EMBL/GenBank/DDBJ whole genome shotgun (WGS) entry which is preliminary data.</text>
</comment>
<protein>
    <submittedName>
        <fullName evidence="1">Uncharacterized protein</fullName>
    </submittedName>
</protein>
<dbReference type="InterPro" id="IPR042099">
    <property type="entry name" value="ANL_N_sf"/>
</dbReference>
<gene>
    <name evidence="1" type="ORF">BHYA_0153g00300</name>
</gene>
<sequence>MGGSFKIGHVVAVASRHPFYSSQKYPLSPKEVEEITSRELTTNCAHSLLSQCQIIRKEDLYKEVTRLFADDDPLNTFRHSTYISTTGGGGGGSKCLIFLTDIVENRAQRKACSNLLRNLNVFKASDCVLSMHPSGKMYRALDLVTDIIENAGASVLPIGHLASPQEILAACKAFGANALTGDTSQIIQFTSWVESAKMSDCLHINKIFYTSESMSRSQRSYIQSVWGRDGLPIIFSSLLASAEMGPWAVGCFDLTGPQKDDTADLIFDTRHMIVEVVPLDFDLSTRQSPCRMVEEETGMLIVTSLQRLRNPLVSLVAAREGVRASTSLAAAWS</sequence>
<dbReference type="AlphaFoldDB" id="A0A4Z1GF65"/>
<name>A0A4Z1GF65_9HELO</name>
<evidence type="ECO:0000313" key="2">
    <source>
        <dbReference type="Proteomes" id="UP000297814"/>
    </source>
</evidence>